<feature type="region of interest" description="Disordered" evidence="1">
    <location>
        <begin position="24"/>
        <end position="53"/>
    </location>
</feature>
<feature type="non-terminal residue" evidence="2">
    <location>
        <position position="1"/>
    </location>
</feature>
<reference evidence="2 3" key="1">
    <citation type="submission" date="2015-04" db="EMBL/GenBank/DDBJ databases">
        <authorList>
            <person name="Heijne W.H."/>
            <person name="Fedorova N.D."/>
            <person name="Nierman W.C."/>
            <person name="Vollebregt A.W."/>
            <person name="Zhao Z."/>
            <person name="Wu L."/>
            <person name="Kumar M."/>
            <person name="Stam H."/>
            <person name="van den Berg M.A."/>
            <person name="Pel H.J."/>
        </authorList>
    </citation>
    <scope>NUCLEOTIDE SEQUENCE [LARGE SCALE GENOMIC DNA]</scope>
    <source>
        <strain evidence="2 3">CBS 393.64</strain>
    </source>
</reference>
<name>A0A0F4YRA8_RASE3</name>
<sequence>PSRYRSCSPEAPLSCIFARPHYIARSRSRKSPSPGRPLSRGRGDPGRLDRRVLVNDTESRRLLDPSLTTIVKYRRLRLDPTRNNTLDSLRANNAPNPLFLWLKSLNYSYIDL</sequence>
<keyword evidence="3" id="KW-1185">Reference proteome</keyword>
<accession>A0A0F4YRA8</accession>
<protein>
    <submittedName>
        <fullName evidence="2">Uncharacterized protein</fullName>
    </submittedName>
</protein>
<feature type="compositionally biased region" description="Basic and acidic residues" evidence="1">
    <location>
        <begin position="41"/>
        <end position="53"/>
    </location>
</feature>
<evidence type="ECO:0000313" key="2">
    <source>
        <dbReference type="EMBL" id="KKA20822.1"/>
    </source>
</evidence>
<feature type="compositionally biased region" description="Low complexity" evidence="1">
    <location>
        <begin position="31"/>
        <end position="40"/>
    </location>
</feature>
<evidence type="ECO:0000256" key="1">
    <source>
        <dbReference type="SAM" id="MobiDB-lite"/>
    </source>
</evidence>
<dbReference type="RefSeq" id="XP_013327434.1">
    <property type="nucleotide sequence ID" value="XM_013471980.1"/>
</dbReference>
<proteinExistence type="predicted"/>
<comment type="caution">
    <text evidence="2">The sequence shown here is derived from an EMBL/GenBank/DDBJ whole genome shotgun (WGS) entry which is preliminary data.</text>
</comment>
<dbReference type="GeneID" id="25317494"/>
<organism evidence="2 3">
    <name type="scientific">Rasamsonia emersonii (strain ATCC 16479 / CBS 393.64 / IMI 116815)</name>
    <dbReference type="NCBI Taxonomy" id="1408163"/>
    <lineage>
        <taxon>Eukaryota</taxon>
        <taxon>Fungi</taxon>
        <taxon>Dikarya</taxon>
        <taxon>Ascomycota</taxon>
        <taxon>Pezizomycotina</taxon>
        <taxon>Eurotiomycetes</taxon>
        <taxon>Eurotiomycetidae</taxon>
        <taxon>Eurotiales</taxon>
        <taxon>Trichocomaceae</taxon>
        <taxon>Rasamsonia</taxon>
    </lineage>
</organism>
<dbReference type="Proteomes" id="UP000053958">
    <property type="component" value="Unassembled WGS sequence"/>
</dbReference>
<gene>
    <name evidence="2" type="ORF">T310_5149</name>
</gene>
<dbReference type="EMBL" id="LASV01000228">
    <property type="protein sequence ID" value="KKA20822.1"/>
    <property type="molecule type" value="Genomic_DNA"/>
</dbReference>
<evidence type="ECO:0000313" key="3">
    <source>
        <dbReference type="Proteomes" id="UP000053958"/>
    </source>
</evidence>
<dbReference type="AlphaFoldDB" id="A0A0F4YRA8"/>